<evidence type="ECO:0000313" key="2">
    <source>
        <dbReference type="EMBL" id="KAA5172685.1"/>
    </source>
</evidence>
<dbReference type="Gene3D" id="3.40.50.2000">
    <property type="entry name" value="Glycogen Phosphorylase B"/>
    <property type="match status" value="1"/>
</dbReference>
<dbReference type="PANTHER" id="PTHR12526:SF628">
    <property type="entry name" value="MANNOSYLGLUCOSYLGLYCERATE SYNTHASE"/>
    <property type="match status" value="1"/>
</dbReference>
<sequence>MNILWLFDQPLNPEAGGTERVSSLIMEGLREHGFNCYGHLVIKDDSNICYYNNRAIKDLYGYLTVNDINVVINQKAQDAEFLKHFLQIGGMRWKNNGGKIISCLHFNPKPIQEYYDIKTLLQPSLLKLFLLLRAKIFSHQREMLQLQQVAIKYNYIGQYSNIFVLLTETHRMFMENILQSKYTGKLKVIPNPLTFQETLHYSDLSPKENIAIYVGRMDEYYKRISIILQAWHYLVRTEKDFDWKLLLIGNGPDIEKYKQYCQKHRLNNVSFEGRQNPGCYYKKAKLFLMTSISEGLPMTILESFQNGVVPVVMDACPVFSEIVADGVNGVICHDSSVKKYALSIKRAMNLDLYAMGMQAIQSAKNYSMNTIIDSWILTIKSL</sequence>
<reference evidence="2 3" key="1">
    <citation type="journal article" date="2019" name="Nat. Med.">
        <title>A library of human gut bacterial isolates paired with longitudinal multiomics data enables mechanistic microbiome research.</title>
        <authorList>
            <person name="Poyet M."/>
            <person name="Groussin M."/>
            <person name="Gibbons S.M."/>
            <person name="Avila-Pacheco J."/>
            <person name="Jiang X."/>
            <person name="Kearney S.M."/>
            <person name="Perrotta A.R."/>
            <person name="Berdy B."/>
            <person name="Zhao S."/>
            <person name="Lieberman T.D."/>
            <person name="Swanson P.K."/>
            <person name="Smith M."/>
            <person name="Roesemann S."/>
            <person name="Alexander J.E."/>
            <person name="Rich S.A."/>
            <person name="Livny J."/>
            <person name="Vlamakis H."/>
            <person name="Clish C."/>
            <person name="Bullock K."/>
            <person name="Deik A."/>
            <person name="Scott J."/>
            <person name="Pierce K.A."/>
            <person name="Xavier R.J."/>
            <person name="Alm E.J."/>
        </authorList>
    </citation>
    <scope>NUCLEOTIDE SEQUENCE [LARGE SCALE GENOMIC DNA]</scope>
    <source>
        <strain evidence="2 3">BIOML-A7</strain>
    </source>
</reference>
<name>A0A642KN99_BACFG</name>
<dbReference type="PANTHER" id="PTHR12526">
    <property type="entry name" value="GLYCOSYLTRANSFERASE"/>
    <property type="match status" value="1"/>
</dbReference>
<dbReference type="AlphaFoldDB" id="A0A642KN99"/>
<comment type="caution">
    <text evidence="2">The sequence shown here is derived from an EMBL/GenBank/DDBJ whole genome shotgun (WGS) entry which is preliminary data.</text>
</comment>
<evidence type="ECO:0000259" key="1">
    <source>
        <dbReference type="Pfam" id="PF00534"/>
    </source>
</evidence>
<keyword evidence="2" id="KW-0808">Transferase</keyword>
<protein>
    <submittedName>
        <fullName evidence="2">Glycosyltransferase family 4 protein</fullName>
    </submittedName>
</protein>
<dbReference type="InterPro" id="IPR001296">
    <property type="entry name" value="Glyco_trans_1"/>
</dbReference>
<dbReference type="EMBL" id="VWAW01000011">
    <property type="protein sequence ID" value="KAA5172685.1"/>
    <property type="molecule type" value="Genomic_DNA"/>
</dbReference>
<proteinExistence type="predicted"/>
<evidence type="ECO:0000313" key="3">
    <source>
        <dbReference type="Proteomes" id="UP000436803"/>
    </source>
</evidence>
<accession>A0A642KN99</accession>
<dbReference type="RefSeq" id="WP_069108260.1">
    <property type="nucleotide sequence ID" value="NZ_JAPUAX010000005.1"/>
</dbReference>
<dbReference type="GO" id="GO:0016757">
    <property type="term" value="F:glycosyltransferase activity"/>
    <property type="evidence" value="ECO:0007669"/>
    <property type="project" value="InterPro"/>
</dbReference>
<organism evidence="2 3">
    <name type="scientific">Bacteroides fragilis</name>
    <dbReference type="NCBI Taxonomy" id="817"/>
    <lineage>
        <taxon>Bacteria</taxon>
        <taxon>Pseudomonadati</taxon>
        <taxon>Bacteroidota</taxon>
        <taxon>Bacteroidia</taxon>
        <taxon>Bacteroidales</taxon>
        <taxon>Bacteroidaceae</taxon>
        <taxon>Bacteroides</taxon>
    </lineage>
</organism>
<dbReference type="SUPFAM" id="SSF53756">
    <property type="entry name" value="UDP-Glycosyltransferase/glycogen phosphorylase"/>
    <property type="match status" value="1"/>
</dbReference>
<dbReference type="Pfam" id="PF00534">
    <property type="entry name" value="Glycos_transf_1"/>
    <property type="match status" value="1"/>
</dbReference>
<dbReference type="Proteomes" id="UP000436803">
    <property type="component" value="Unassembled WGS sequence"/>
</dbReference>
<feature type="domain" description="Glycosyl transferase family 1" evidence="1">
    <location>
        <begin position="205"/>
        <end position="354"/>
    </location>
</feature>
<gene>
    <name evidence="2" type="ORF">F2Z29_14315</name>
</gene>